<dbReference type="Pfam" id="PF05159">
    <property type="entry name" value="Capsule_synth"/>
    <property type="match status" value="1"/>
</dbReference>
<dbReference type="GO" id="GO:0015774">
    <property type="term" value="P:polysaccharide transport"/>
    <property type="evidence" value="ECO:0007669"/>
    <property type="project" value="InterPro"/>
</dbReference>
<sequence length="417" mass="49251">MGFYPILATLLKIKYWKYMHTIGRIKDTHILLLQGPIGFFFKRLDKELRKAGAKTYRIGFNMGDSIFSYGDNYTPYRATTKEWRIFVEKFVIQHKISKVFLFGDCRFYQKIVIEIAKKYAIEIYVFEEGYVRPHYITLEKYGVNGHSHLPKEASFYHNLPINTIEEPQDSTPNPISNWSIVIAYYFIAKLFHSFYKNYKHHREYSASKELFFGLRSLARKVFYTQRDKKYLKNIQANLSKKYFFIPLQTHNDFQILQHSHYGSLEKFIIEVLESFAKYAPKEYILLFKHHPIDRGRKNYTDFITDQAKQVNIETRILILHDIHLPTCLKHAKGTVTINSTVGFSSLYHKTPAITLGNAIYDIEGLTAKNQTLKEFWQNPSIPDIKLFNKYKNYIIQKTQLNGSFYGQFPLELQEINL</sequence>
<dbReference type="InterPro" id="IPR007833">
    <property type="entry name" value="Capsule_polysaccharide_synth"/>
</dbReference>
<dbReference type="CDD" id="cd16441">
    <property type="entry name" value="beta_Kdo_transferase_KpsS"/>
    <property type="match status" value="1"/>
</dbReference>
<protein>
    <submittedName>
        <fullName evidence="1">Capsular polysaccharide export system protein KpsS</fullName>
    </submittedName>
</protein>
<proteinExistence type="predicted"/>
<evidence type="ECO:0000313" key="1">
    <source>
        <dbReference type="EMBL" id="SFV71904.1"/>
    </source>
</evidence>
<gene>
    <name evidence="1" type="ORF">MNB_SV-13-1242</name>
</gene>
<dbReference type="AlphaFoldDB" id="A0A1W1D1E5"/>
<accession>A0A1W1D1E5</accession>
<organism evidence="1">
    <name type="scientific">hydrothermal vent metagenome</name>
    <dbReference type="NCBI Taxonomy" id="652676"/>
    <lineage>
        <taxon>unclassified sequences</taxon>
        <taxon>metagenomes</taxon>
        <taxon>ecological metagenomes</taxon>
    </lineage>
</organism>
<name>A0A1W1D1E5_9ZZZZ</name>
<reference evidence="1" key="1">
    <citation type="submission" date="2016-10" db="EMBL/GenBank/DDBJ databases">
        <authorList>
            <person name="de Groot N.N."/>
        </authorList>
    </citation>
    <scope>NUCLEOTIDE SEQUENCE</scope>
</reference>
<dbReference type="EMBL" id="FPHM01000327">
    <property type="protein sequence ID" value="SFV71904.1"/>
    <property type="molecule type" value="Genomic_DNA"/>
</dbReference>
<dbReference type="GO" id="GO:0000271">
    <property type="term" value="P:polysaccharide biosynthetic process"/>
    <property type="evidence" value="ECO:0007669"/>
    <property type="project" value="InterPro"/>
</dbReference>